<feature type="compositionally biased region" description="Polar residues" evidence="1">
    <location>
        <begin position="46"/>
        <end position="59"/>
    </location>
</feature>
<reference evidence="3" key="1">
    <citation type="submission" date="2015-07" db="EMBL/GenBank/DDBJ databases">
        <authorList>
            <person name="Rodrigo-Torres Lidia"/>
            <person name="Arahal R.David."/>
        </authorList>
    </citation>
    <scope>NUCLEOTIDE SEQUENCE [LARGE SCALE GENOMIC DNA]</scope>
    <source>
        <strain evidence="3">CECT 5096</strain>
    </source>
</reference>
<evidence type="ECO:0000313" key="2">
    <source>
        <dbReference type="EMBL" id="CTQ64369.1"/>
    </source>
</evidence>
<evidence type="ECO:0000256" key="1">
    <source>
        <dbReference type="SAM" id="MobiDB-lite"/>
    </source>
</evidence>
<proteinExistence type="predicted"/>
<protein>
    <submittedName>
        <fullName evidence="2">Uncharacterized protein</fullName>
    </submittedName>
</protein>
<dbReference type="GeneID" id="97667822"/>
<dbReference type="Proteomes" id="UP000049983">
    <property type="component" value="Unassembled WGS sequence"/>
</dbReference>
<feature type="region of interest" description="Disordered" evidence="1">
    <location>
        <begin position="35"/>
        <end position="101"/>
    </location>
</feature>
<dbReference type="STRING" id="311410.LA5095_02989"/>
<sequence>MNTHTRFTNTNFTNFDELLDQKLIDLAANAVDVTKSGPPGAPVNEPGTQNAPSANSKNGPSAYEPPFLDLDPYDLEGKDNLPSGDLIEGPQGSIGSAVESAGGTGHQQVNFALDLEGYTFRSDAGRLDIMALSEERTTEIKTMTFNGQEVAVEYQSGLAYRFEGSFYDNQFRELHVELNAEVFTSIQTEAFDADGNPLLTSFGYEQMLEVAGQAHDYGIEEFSMAFEYMIDIQRNDFGFYEMTISVMFEGEIIDMNGIGREFLFEDETMFLFSDLDQISFDQLPQGFNDEIARFAANMGDAWDAFGSVNDQIEAVLLKLREEGQYQAWDDADQGLNDPFDFNLPNVDPFS</sequence>
<dbReference type="EMBL" id="CXWC01000001">
    <property type="protein sequence ID" value="CTQ64369.1"/>
    <property type="molecule type" value="Genomic_DNA"/>
</dbReference>
<accession>A0A0M7AIU3</accession>
<gene>
    <name evidence="2" type="ORF">LA5096_00358</name>
</gene>
<dbReference type="RefSeq" id="WP_055116236.1">
    <property type="nucleotide sequence ID" value="NZ_CXWA01000003.1"/>
</dbReference>
<name>A0A0M7AIU3_9HYPH</name>
<keyword evidence="3" id="KW-1185">Reference proteome</keyword>
<evidence type="ECO:0000313" key="3">
    <source>
        <dbReference type="Proteomes" id="UP000049983"/>
    </source>
</evidence>
<dbReference type="AlphaFoldDB" id="A0A0M7AIU3"/>
<dbReference type="OrthoDB" id="7672284at2"/>
<organism evidence="2 3">
    <name type="scientific">Roseibium album</name>
    <dbReference type="NCBI Taxonomy" id="311410"/>
    <lineage>
        <taxon>Bacteria</taxon>
        <taxon>Pseudomonadati</taxon>
        <taxon>Pseudomonadota</taxon>
        <taxon>Alphaproteobacteria</taxon>
        <taxon>Hyphomicrobiales</taxon>
        <taxon>Stappiaceae</taxon>
        <taxon>Roseibium</taxon>
    </lineage>
</organism>